<dbReference type="AlphaFoldDB" id="A0A674JZE3"/>
<evidence type="ECO:0000313" key="11">
    <source>
        <dbReference type="Ensembl" id="ENSTMTP00000025452.1"/>
    </source>
</evidence>
<keyword evidence="7" id="KW-1015">Disulfide bond</keyword>
<dbReference type="GO" id="GO:0021871">
    <property type="term" value="P:forebrain regionalization"/>
    <property type="evidence" value="ECO:0007669"/>
    <property type="project" value="Ensembl"/>
</dbReference>
<dbReference type="FunFam" id="3.30.2460.20:FF:000001">
    <property type="entry name" value="Wnt homolog"/>
    <property type="match status" value="1"/>
</dbReference>
<dbReference type="Gene3D" id="3.30.2460.20">
    <property type="match status" value="1"/>
</dbReference>
<dbReference type="PRINTS" id="PR01349">
    <property type="entry name" value="WNTPROTEIN"/>
</dbReference>
<dbReference type="GO" id="GO:0005125">
    <property type="term" value="F:cytokine activity"/>
    <property type="evidence" value="ECO:0007669"/>
    <property type="project" value="TreeGrafter"/>
</dbReference>
<dbReference type="GO" id="GO:0090190">
    <property type="term" value="P:positive regulation of branching involved in ureteric bud morphogenesis"/>
    <property type="evidence" value="ECO:0007669"/>
    <property type="project" value="Ensembl"/>
</dbReference>
<dbReference type="Ensembl" id="ENSTMTT00000026366.1">
    <property type="protein sequence ID" value="ENSTMTP00000025452.1"/>
    <property type="gene ID" value="ENSTMTG00000018557.1"/>
</dbReference>
<evidence type="ECO:0000256" key="9">
    <source>
        <dbReference type="ARBA" id="ARBA00023288"/>
    </source>
</evidence>
<organism evidence="11 12">
    <name type="scientific">Terrapene triunguis</name>
    <name type="common">Three-toed box turtle</name>
    <dbReference type="NCBI Taxonomy" id="2587831"/>
    <lineage>
        <taxon>Eukaryota</taxon>
        <taxon>Metazoa</taxon>
        <taxon>Chordata</taxon>
        <taxon>Craniata</taxon>
        <taxon>Vertebrata</taxon>
        <taxon>Euteleostomi</taxon>
        <taxon>Archelosauria</taxon>
        <taxon>Testudinata</taxon>
        <taxon>Testudines</taxon>
        <taxon>Cryptodira</taxon>
        <taxon>Durocryptodira</taxon>
        <taxon>Testudinoidea</taxon>
        <taxon>Emydidae</taxon>
        <taxon>Terrapene</taxon>
    </lineage>
</organism>
<dbReference type="InterPro" id="IPR043158">
    <property type="entry name" value="Wnt_C"/>
</dbReference>
<dbReference type="GeneTree" id="ENSGT00940000159166"/>
<accession>A0A674JZE3</accession>
<dbReference type="GO" id="GO:0005109">
    <property type="term" value="F:frizzled binding"/>
    <property type="evidence" value="ECO:0007669"/>
    <property type="project" value="TreeGrafter"/>
</dbReference>
<keyword evidence="12" id="KW-1185">Reference proteome</keyword>
<reference evidence="11" key="1">
    <citation type="submission" date="2025-08" db="UniProtKB">
        <authorList>
            <consortium name="Ensembl"/>
        </authorList>
    </citation>
    <scope>IDENTIFICATION</scope>
</reference>
<evidence type="ECO:0000256" key="1">
    <source>
        <dbReference type="ARBA" id="ARBA00004498"/>
    </source>
</evidence>
<evidence type="ECO:0000256" key="2">
    <source>
        <dbReference type="ARBA" id="ARBA00005683"/>
    </source>
</evidence>
<gene>
    <name evidence="11" type="primary">WNT2B</name>
</gene>
<dbReference type="InParanoid" id="A0A674JZE3"/>
<dbReference type="GO" id="GO:0060638">
    <property type="term" value="P:mesenchymal-epithelial cell signaling"/>
    <property type="evidence" value="ECO:0007669"/>
    <property type="project" value="Ensembl"/>
</dbReference>
<protein>
    <recommendedName>
        <fullName evidence="10">Protein Wnt</fullName>
    </recommendedName>
</protein>
<dbReference type="PRINTS" id="PR01842">
    <property type="entry name" value="WNT2PROTEIN"/>
</dbReference>
<comment type="similarity">
    <text evidence="2 10">Belongs to the Wnt family.</text>
</comment>
<evidence type="ECO:0000313" key="12">
    <source>
        <dbReference type="Proteomes" id="UP000472274"/>
    </source>
</evidence>
<dbReference type="Pfam" id="PF00110">
    <property type="entry name" value="wnt"/>
    <property type="match status" value="2"/>
</dbReference>
<sequence>MLSLSRGEGAARIPLAPRAPGCSQLPRTAAPAEGTNASSRLCFAVVLVLLTLTPGVDSSWWYIGALGARVICDNIPGLVNKQRQLCQRYPDIMQSVGEGAKEWIRECQHQFRHHRWNCSTLDRDHTVFGRVMLRSSREAAFVYAISSAGVVYAITRACSQGELKACSCDPLKRGRSKDERGEFDWGGCSDNIHYGIKFAKAFVDAKEKKVKDARALMNLHNNRCGRTVTSNMSLAPSCTLRSATSWPLMNDTAEDHRQIPGPSLVPQKCASCPIERDSVMNPCFLPTGSLGTAGRVCNKLSRGTDGCEVMCCGRGYDTTRVTRITKCECKFHWCCAVRCKECEDTVDVHTCKAPKRAEWLDQT</sequence>
<evidence type="ECO:0000256" key="10">
    <source>
        <dbReference type="RuleBase" id="RU003500"/>
    </source>
</evidence>
<keyword evidence="5" id="KW-0272">Extracellular matrix</keyword>
<dbReference type="SMART" id="SM00097">
    <property type="entry name" value="WNT1"/>
    <property type="match status" value="1"/>
</dbReference>
<dbReference type="GO" id="GO:0009267">
    <property type="term" value="P:cellular response to starvation"/>
    <property type="evidence" value="ECO:0007669"/>
    <property type="project" value="Ensembl"/>
</dbReference>
<dbReference type="GO" id="GO:0045165">
    <property type="term" value="P:cell fate commitment"/>
    <property type="evidence" value="ECO:0007669"/>
    <property type="project" value="TreeGrafter"/>
</dbReference>
<evidence type="ECO:0000256" key="7">
    <source>
        <dbReference type="ARBA" id="ARBA00023157"/>
    </source>
</evidence>
<dbReference type="GO" id="GO:0060492">
    <property type="term" value="P:lung induction"/>
    <property type="evidence" value="ECO:0007669"/>
    <property type="project" value="Ensembl"/>
</dbReference>
<evidence type="ECO:0000256" key="3">
    <source>
        <dbReference type="ARBA" id="ARBA00022473"/>
    </source>
</evidence>
<dbReference type="GO" id="GO:0030182">
    <property type="term" value="P:neuron differentiation"/>
    <property type="evidence" value="ECO:0007669"/>
    <property type="project" value="TreeGrafter"/>
</dbReference>
<proteinExistence type="inferred from homology"/>
<dbReference type="GO" id="GO:0071425">
    <property type="term" value="P:hematopoietic stem cell proliferation"/>
    <property type="evidence" value="ECO:0007669"/>
    <property type="project" value="Ensembl"/>
</dbReference>
<keyword evidence="9" id="KW-0449">Lipoprotein</keyword>
<dbReference type="GO" id="GO:0008584">
    <property type="term" value="P:male gonad development"/>
    <property type="evidence" value="ECO:0007669"/>
    <property type="project" value="Ensembl"/>
</dbReference>
<dbReference type="Proteomes" id="UP000472274">
    <property type="component" value="Unplaced"/>
</dbReference>
<keyword evidence="8" id="KW-0325">Glycoprotein</keyword>
<dbReference type="GO" id="GO:0005615">
    <property type="term" value="C:extracellular space"/>
    <property type="evidence" value="ECO:0007669"/>
    <property type="project" value="TreeGrafter"/>
</dbReference>
<evidence type="ECO:0000256" key="5">
    <source>
        <dbReference type="ARBA" id="ARBA00022530"/>
    </source>
</evidence>
<keyword evidence="4" id="KW-0964">Secreted</keyword>
<dbReference type="PANTHER" id="PTHR12027">
    <property type="entry name" value="WNT RELATED"/>
    <property type="match status" value="1"/>
</dbReference>
<dbReference type="GO" id="GO:0060070">
    <property type="term" value="P:canonical Wnt signaling pathway"/>
    <property type="evidence" value="ECO:0007669"/>
    <property type="project" value="Ensembl"/>
</dbReference>
<dbReference type="GO" id="GO:0002062">
    <property type="term" value="P:chondrocyte differentiation"/>
    <property type="evidence" value="ECO:0007669"/>
    <property type="project" value="Ensembl"/>
</dbReference>
<reference evidence="11" key="2">
    <citation type="submission" date="2025-09" db="UniProtKB">
        <authorList>
            <consortium name="Ensembl"/>
        </authorList>
    </citation>
    <scope>IDENTIFICATION</scope>
</reference>
<name>A0A674JZE3_9SAUR</name>
<evidence type="ECO:0000256" key="4">
    <source>
        <dbReference type="ARBA" id="ARBA00022525"/>
    </source>
</evidence>
<evidence type="ECO:0000256" key="6">
    <source>
        <dbReference type="ARBA" id="ARBA00022687"/>
    </source>
</evidence>
<dbReference type="InterPro" id="IPR005817">
    <property type="entry name" value="Wnt"/>
</dbReference>
<dbReference type="InterPro" id="IPR009140">
    <property type="entry name" value="Wnt2"/>
</dbReference>
<keyword evidence="6 10" id="KW-0879">Wnt signaling pathway</keyword>
<dbReference type="PANTHER" id="PTHR12027:SF93">
    <property type="entry name" value="PROTEIN WNT-2B"/>
    <property type="match status" value="1"/>
</dbReference>
<comment type="function">
    <text evidence="10">Ligand for members of the frizzled family of seven transmembrane receptors.</text>
</comment>
<keyword evidence="3 10" id="KW-0217">Developmental protein</keyword>
<comment type="subcellular location">
    <subcellularLocation>
        <location evidence="1 10">Secreted</location>
        <location evidence="1 10">Extracellular space</location>
        <location evidence="1 10">Extracellular matrix</location>
    </subcellularLocation>
</comment>
<evidence type="ECO:0000256" key="8">
    <source>
        <dbReference type="ARBA" id="ARBA00023180"/>
    </source>
</evidence>